<sequence>MTDSDPTESRSADLTSCLPDLANDFTGYLDKQAFYHSIDEMLTKLDEFGGLVDSIRSDTSLCVETNVRNIQTKCEQMKQIFARVDQLEKKQSQNKEKLTFNPPDIFLTEDFITPVQSVVKIDQSMMDTSGSKSVQSKESDSTEQTSKDG</sequence>
<dbReference type="PANTHER" id="PTHR16230:SF3">
    <property type="entry name" value="BIOGENESIS OF LYSOSOMAL ORGANELLES COMPLEX-1, SUBUNIT 4, CAPPUCCINO"/>
    <property type="match status" value="1"/>
</dbReference>
<protein>
    <submittedName>
        <fullName evidence="2">BL1S4-like protein</fullName>
    </submittedName>
</protein>
<reference evidence="2" key="1">
    <citation type="submission" date="2022-11" db="EMBL/GenBank/DDBJ databases">
        <title>Centuries of genome instability and evolution in soft-shell clam transmissible cancer (bioRxiv).</title>
        <authorList>
            <person name="Hart S.F.M."/>
            <person name="Yonemitsu M.A."/>
            <person name="Giersch R.M."/>
            <person name="Beal B.F."/>
            <person name="Arriagada G."/>
            <person name="Davis B.W."/>
            <person name="Ostrander E.A."/>
            <person name="Goff S.P."/>
            <person name="Metzger M.J."/>
        </authorList>
    </citation>
    <scope>NUCLEOTIDE SEQUENCE</scope>
    <source>
        <strain evidence="2">MELC-2E11</strain>
        <tissue evidence="2">Siphon/mantle</tissue>
    </source>
</reference>
<feature type="region of interest" description="Disordered" evidence="1">
    <location>
        <begin position="123"/>
        <end position="149"/>
    </location>
</feature>
<gene>
    <name evidence="2" type="ORF">MAR_027156</name>
</gene>
<organism evidence="2 3">
    <name type="scientific">Mya arenaria</name>
    <name type="common">Soft-shell clam</name>
    <dbReference type="NCBI Taxonomy" id="6604"/>
    <lineage>
        <taxon>Eukaryota</taxon>
        <taxon>Metazoa</taxon>
        <taxon>Spiralia</taxon>
        <taxon>Lophotrochozoa</taxon>
        <taxon>Mollusca</taxon>
        <taxon>Bivalvia</taxon>
        <taxon>Autobranchia</taxon>
        <taxon>Heteroconchia</taxon>
        <taxon>Euheterodonta</taxon>
        <taxon>Imparidentia</taxon>
        <taxon>Neoheterodontei</taxon>
        <taxon>Myida</taxon>
        <taxon>Myoidea</taxon>
        <taxon>Myidae</taxon>
        <taxon>Mya</taxon>
    </lineage>
</organism>
<accession>A0ABY7EVX3</accession>
<proteinExistence type="predicted"/>
<dbReference type="Proteomes" id="UP001164746">
    <property type="component" value="Chromosome 8"/>
</dbReference>
<feature type="compositionally biased region" description="Polar residues" evidence="1">
    <location>
        <begin position="125"/>
        <end position="134"/>
    </location>
</feature>
<evidence type="ECO:0000256" key="1">
    <source>
        <dbReference type="SAM" id="MobiDB-lite"/>
    </source>
</evidence>
<dbReference type="EMBL" id="CP111019">
    <property type="protein sequence ID" value="WAR12976.1"/>
    <property type="molecule type" value="Genomic_DNA"/>
</dbReference>
<dbReference type="PANTHER" id="PTHR16230">
    <property type="entry name" value="CAPPUCCINO"/>
    <property type="match status" value="1"/>
</dbReference>
<feature type="compositionally biased region" description="Basic and acidic residues" evidence="1">
    <location>
        <begin position="135"/>
        <end position="149"/>
    </location>
</feature>
<keyword evidence="3" id="KW-1185">Reference proteome</keyword>
<evidence type="ECO:0000313" key="3">
    <source>
        <dbReference type="Proteomes" id="UP001164746"/>
    </source>
</evidence>
<evidence type="ECO:0000313" key="2">
    <source>
        <dbReference type="EMBL" id="WAR12976.1"/>
    </source>
</evidence>
<dbReference type="InterPro" id="IPR024857">
    <property type="entry name" value="Cappuccino"/>
</dbReference>
<name>A0ABY7EVX3_MYAAR</name>